<feature type="transmembrane region" description="Helical" evidence="5">
    <location>
        <begin position="20"/>
        <end position="37"/>
    </location>
</feature>
<sequence length="307" mass="33648">MDITDTLGSINIGYDPSCRYAAPYFFIIGFMPFLSGVKPNRKGMNLYMKKITVITNQKGGVGKTTTTCSMAGGLSMRGYKVLAIDLDPQGNLSFSVGAETDDSPTVYEVMKGQVPIRDAIQQTKTCDILPSNILLSGAELEFNRPGREHILKEAMGDIADEYDYVFIDTPPALSILTVNAYTVANSIIIPMVPEILSLQGISQLKETIDTVRKYYNHSLTIEGILLTKYNNRTNLTRDVEDLAKIVARQLNTSVLNAKIRTSVSVAEAPAHCESVLTFAPHAAAAKDYKSLIDELLKRGEPNGTKEQ</sequence>
<comment type="similarity">
    <text evidence="1">Belongs to the ParA family.</text>
</comment>
<dbReference type="PANTHER" id="PTHR13696:SF99">
    <property type="entry name" value="COBYRINIC ACID AC-DIAMIDE SYNTHASE"/>
    <property type="match status" value="1"/>
</dbReference>
<dbReference type="FunFam" id="3.40.50.300:FF:000285">
    <property type="entry name" value="Sporulation initiation inhibitor Soj"/>
    <property type="match status" value="1"/>
</dbReference>
<evidence type="ECO:0000256" key="4">
    <source>
        <dbReference type="ARBA" id="ARBA00071824"/>
    </source>
</evidence>
<evidence type="ECO:0000259" key="6">
    <source>
        <dbReference type="Pfam" id="PF13614"/>
    </source>
</evidence>
<dbReference type="EMBL" id="FNID01000014">
    <property type="protein sequence ID" value="SDN23671.1"/>
    <property type="molecule type" value="Genomic_DNA"/>
</dbReference>
<protein>
    <recommendedName>
        <fullName evidence="4">Sporulation initiation inhibitor protein Soj</fullName>
    </recommendedName>
</protein>
<dbReference type="InterPro" id="IPR027417">
    <property type="entry name" value="P-loop_NTPase"/>
</dbReference>
<dbReference type="InterPro" id="IPR025669">
    <property type="entry name" value="AAA_dom"/>
</dbReference>
<gene>
    <name evidence="7" type="ORF">SAMN05192585_11418</name>
</gene>
<comment type="catalytic activity">
    <reaction evidence="2">
        <text>ATP + H2O = ADP + phosphate + H(+)</text>
        <dbReference type="Rhea" id="RHEA:13065"/>
        <dbReference type="ChEBI" id="CHEBI:15377"/>
        <dbReference type="ChEBI" id="CHEBI:15378"/>
        <dbReference type="ChEBI" id="CHEBI:30616"/>
        <dbReference type="ChEBI" id="CHEBI:43474"/>
        <dbReference type="ChEBI" id="CHEBI:456216"/>
    </reaction>
</comment>
<dbReference type="InterPro" id="IPR050678">
    <property type="entry name" value="DNA_Partitioning_ATPase"/>
</dbReference>
<proteinExistence type="inferred from homology"/>
<evidence type="ECO:0000256" key="1">
    <source>
        <dbReference type="ARBA" id="ARBA00006976"/>
    </source>
</evidence>
<dbReference type="Proteomes" id="UP000199182">
    <property type="component" value="Unassembled WGS sequence"/>
</dbReference>
<name>A0A1G9ZRW6_9FIRM</name>
<evidence type="ECO:0000256" key="2">
    <source>
        <dbReference type="ARBA" id="ARBA00049360"/>
    </source>
</evidence>
<feature type="domain" description="AAA" evidence="6">
    <location>
        <begin position="50"/>
        <end position="221"/>
    </location>
</feature>
<dbReference type="PANTHER" id="PTHR13696">
    <property type="entry name" value="P-LOOP CONTAINING NUCLEOSIDE TRIPHOSPHATE HYDROLASE"/>
    <property type="match status" value="1"/>
</dbReference>
<evidence type="ECO:0000313" key="7">
    <source>
        <dbReference type="EMBL" id="SDN23671.1"/>
    </source>
</evidence>
<keyword evidence="5" id="KW-1133">Transmembrane helix</keyword>
<organism evidence="7 8">
    <name type="scientific">Acetanaerobacterium elongatum</name>
    <dbReference type="NCBI Taxonomy" id="258515"/>
    <lineage>
        <taxon>Bacteria</taxon>
        <taxon>Bacillati</taxon>
        <taxon>Bacillota</taxon>
        <taxon>Clostridia</taxon>
        <taxon>Eubacteriales</taxon>
        <taxon>Oscillospiraceae</taxon>
        <taxon>Acetanaerobacterium</taxon>
    </lineage>
</organism>
<reference evidence="7 8" key="1">
    <citation type="submission" date="2016-10" db="EMBL/GenBank/DDBJ databases">
        <authorList>
            <person name="de Groot N.N."/>
        </authorList>
    </citation>
    <scope>NUCLEOTIDE SEQUENCE [LARGE SCALE GENOMIC DNA]</scope>
    <source>
        <strain evidence="7 8">CGMCC 1.5012</strain>
    </source>
</reference>
<evidence type="ECO:0000256" key="5">
    <source>
        <dbReference type="SAM" id="Phobius"/>
    </source>
</evidence>
<dbReference type="SUPFAM" id="SSF52540">
    <property type="entry name" value="P-loop containing nucleoside triphosphate hydrolases"/>
    <property type="match status" value="1"/>
</dbReference>
<dbReference type="AlphaFoldDB" id="A0A1G9ZRW6"/>
<dbReference type="STRING" id="258515.SAMN05192585_11418"/>
<comment type="subunit">
    <text evidence="3">Dimerizes in the presence of ATP but not ADP; ATP-binding is required for double-stranded (ds)DNA-binding. Interacts with DnaA.</text>
</comment>
<accession>A0A1G9ZRW6</accession>
<dbReference type="CDD" id="cd02042">
    <property type="entry name" value="ParAB_family"/>
    <property type="match status" value="1"/>
</dbReference>
<keyword evidence="8" id="KW-1185">Reference proteome</keyword>
<dbReference type="Pfam" id="PF13614">
    <property type="entry name" value="AAA_31"/>
    <property type="match status" value="1"/>
</dbReference>
<keyword evidence="5" id="KW-0812">Transmembrane</keyword>
<dbReference type="Gene3D" id="3.40.50.300">
    <property type="entry name" value="P-loop containing nucleotide triphosphate hydrolases"/>
    <property type="match status" value="1"/>
</dbReference>
<keyword evidence="5" id="KW-0472">Membrane</keyword>
<evidence type="ECO:0000256" key="3">
    <source>
        <dbReference type="ARBA" id="ARBA00062323"/>
    </source>
</evidence>
<evidence type="ECO:0000313" key="8">
    <source>
        <dbReference type="Proteomes" id="UP000199182"/>
    </source>
</evidence>